<dbReference type="Proteomes" id="UP001612741">
    <property type="component" value="Unassembled WGS sequence"/>
</dbReference>
<name>A0ABW7YLP7_9ACTN</name>
<comment type="caution">
    <text evidence="2">The sequence shown here is derived from an EMBL/GenBank/DDBJ whole genome shotgun (WGS) entry which is preliminary data.</text>
</comment>
<evidence type="ECO:0000256" key="1">
    <source>
        <dbReference type="SAM" id="MobiDB-lite"/>
    </source>
</evidence>
<feature type="region of interest" description="Disordered" evidence="1">
    <location>
        <begin position="1"/>
        <end position="22"/>
    </location>
</feature>
<accession>A0ABW7YLP7</accession>
<evidence type="ECO:0000313" key="2">
    <source>
        <dbReference type="EMBL" id="MFI6496827.1"/>
    </source>
</evidence>
<evidence type="ECO:0000313" key="3">
    <source>
        <dbReference type="Proteomes" id="UP001612741"/>
    </source>
</evidence>
<dbReference type="RefSeq" id="WP_397079249.1">
    <property type="nucleotide sequence ID" value="NZ_JBITGY010000002.1"/>
</dbReference>
<proteinExistence type="predicted"/>
<keyword evidence="3" id="KW-1185">Reference proteome</keyword>
<dbReference type="EMBL" id="JBITGY010000002">
    <property type="protein sequence ID" value="MFI6496827.1"/>
    <property type="molecule type" value="Genomic_DNA"/>
</dbReference>
<feature type="compositionally biased region" description="Acidic residues" evidence="1">
    <location>
        <begin position="1"/>
        <end position="10"/>
    </location>
</feature>
<reference evidence="2 3" key="1">
    <citation type="submission" date="2024-10" db="EMBL/GenBank/DDBJ databases">
        <title>The Natural Products Discovery Center: Release of the First 8490 Sequenced Strains for Exploring Actinobacteria Biosynthetic Diversity.</title>
        <authorList>
            <person name="Kalkreuter E."/>
            <person name="Kautsar S.A."/>
            <person name="Yang D."/>
            <person name="Bader C.D."/>
            <person name="Teijaro C.N."/>
            <person name="Fluegel L."/>
            <person name="Davis C.M."/>
            <person name="Simpson J.R."/>
            <person name="Lauterbach L."/>
            <person name="Steele A.D."/>
            <person name="Gui C."/>
            <person name="Meng S."/>
            <person name="Li G."/>
            <person name="Viehrig K."/>
            <person name="Ye F."/>
            <person name="Su P."/>
            <person name="Kiefer A.F."/>
            <person name="Nichols A."/>
            <person name="Cepeda A.J."/>
            <person name="Yan W."/>
            <person name="Fan B."/>
            <person name="Jiang Y."/>
            <person name="Adhikari A."/>
            <person name="Zheng C.-J."/>
            <person name="Schuster L."/>
            <person name="Cowan T.M."/>
            <person name="Smanski M.J."/>
            <person name="Chevrette M.G."/>
            <person name="De Carvalho L.P.S."/>
            <person name="Shen B."/>
        </authorList>
    </citation>
    <scope>NUCLEOTIDE SEQUENCE [LARGE SCALE GENOMIC DNA]</scope>
    <source>
        <strain evidence="2 3">NPDC050545</strain>
    </source>
</reference>
<gene>
    <name evidence="2" type="ORF">ACIBG2_05570</name>
</gene>
<organism evidence="2 3">
    <name type="scientific">Nonomuraea typhae</name>
    <dbReference type="NCBI Taxonomy" id="2603600"/>
    <lineage>
        <taxon>Bacteria</taxon>
        <taxon>Bacillati</taxon>
        <taxon>Actinomycetota</taxon>
        <taxon>Actinomycetes</taxon>
        <taxon>Streptosporangiales</taxon>
        <taxon>Streptosporangiaceae</taxon>
        <taxon>Nonomuraea</taxon>
    </lineage>
</organism>
<sequence>MTPDLVWEDPPEPKGGGYRGPGRYVELAAQLKTRPGKWARAGVFNRTSHTGAMTSAVREGRSGFEPKGAFEATTRTIKPGMEGHMVLHVYVRYVGGEER</sequence>
<protein>
    <submittedName>
        <fullName evidence="2">Uncharacterized protein</fullName>
    </submittedName>
</protein>